<dbReference type="InterPro" id="IPR028081">
    <property type="entry name" value="Leu-bd"/>
</dbReference>
<protein>
    <submittedName>
        <fullName evidence="5">ABC transporter substrate-binding protein</fullName>
    </submittedName>
</protein>
<keyword evidence="6" id="KW-1185">Reference proteome</keyword>
<dbReference type="RefSeq" id="WP_382745614.1">
    <property type="nucleotide sequence ID" value="NZ_BAAAWU010000001.1"/>
</dbReference>
<evidence type="ECO:0000256" key="3">
    <source>
        <dbReference type="SAM" id="SignalP"/>
    </source>
</evidence>
<proteinExistence type="inferred from homology"/>
<evidence type="ECO:0000313" key="5">
    <source>
        <dbReference type="EMBL" id="MFB9553453.1"/>
    </source>
</evidence>
<feature type="domain" description="Leucine-binding protein" evidence="4">
    <location>
        <begin position="52"/>
        <end position="367"/>
    </location>
</feature>
<dbReference type="Gene3D" id="3.40.50.2300">
    <property type="match status" value="2"/>
</dbReference>
<sequence>MTGRRLTSLLAYVSTAAAGASLLTGCGVLPGATGGSREPVTVMTWAPDQTRATNMPGMPAMAQAYARWVNANGGIDGHELRVLTCNEQNTSAGASACARRAVREGAVAVVGSYSQNGRAFMAPLEAAGIPYIGGYGISEDEFTSPLSYPVNGGQASLIAGHGMQLAASCRTVSLVRPDTIAGDKLPNLLNSGLRKASHRSAVDIPALEDAAEYTQQASRARSRAGAQDGCVTAVLGERTQTFFDSFRRLPEQKGEKDGGGDTVRISSVLGSVGQPVIDRTGGPNSPFEGAYVTGWYPDAEHRAWEPMKKVIKEHAFVDNRVDPADAGVQTTWIAYTVLRQVIESLDSDRITALQISHALDKGVTIDTGGLTPELRWRYDDLLGAPGFPRIVNHDVTFQVVRDGRLVAQKPGFVDVGETVLTAP</sequence>
<dbReference type="PROSITE" id="PS51257">
    <property type="entry name" value="PROKAR_LIPOPROTEIN"/>
    <property type="match status" value="1"/>
</dbReference>
<keyword evidence="2 3" id="KW-0732">Signal</keyword>
<name>A0ABV5QJW6_9ACTN</name>
<gene>
    <name evidence="5" type="ORF">ACFFTP_04475</name>
</gene>
<dbReference type="Pfam" id="PF13458">
    <property type="entry name" value="Peripla_BP_6"/>
    <property type="match status" value="1"/>
</dbReference>
<dbReference type="SUPFAM" id="SSF53822">
    <property type="entry name" value="Periplasmic binding protein-like I"/>
    <property type="match status" value="1"/>
</dbReference>
<accession>A0ABV5QJW6</accession>
<evidence type="ECO:0000259" key="4">
    <source>
        <dbReference type="Pfam" id="PF13458"/>
    </source>
</evidence>
<evidence type="ECO:0000256" key="1">
    <source>
        <dbReference type="ARBA" id="ARBA00010062"/>
    </source>
</evidence>
<comment type="caution">
    <text evidence="5">The sequence shown here is derived from an EMBL/GenBank/DDBJ whole genome shotgun (WGS) entry which is preliminary data.</text>
</comment>
<feature type="chain" id="PRO_5046044194" evidence="3">
    <location>
        <begin position="21"/>
        <end position="423"/>
    </location>
</feature>
<reference evidence="5 6" key="1">
    <citation type="submission" date="2024-09" db="EMBL/GenBank/DDBJ databases">
        <authorList>
            <person name="Sun Q."/>
            <person name="Mori K."/>
        </authorList>
    </citation>
    <scope>NUCLEOTIDE SEQUENCE [LARGE SCALE GENOMIC DNA]</scope>
    <source>
        <strain evidence="5 6">JCM 4414</strain>
    </source>
</reference>
<comment type="similarity">
    <text evidence="1">Belongs to the leucine-binding protein family.</text>
</comment>
<dbReference type="InterPro" id="IPR028082">
    <property type="entry name" value="Peripla_BP_I"/>
</dbReference>
<evidence type="ECO:0000256" key="2">
    <source>
        <dbReference type="ARBA" id="ARBA00022729"/>
    </source>
</evidence>
<feature type="signal peptide" evidence="3">
    <location>
        <begin position="1"/>
        <end position="20"/>
    </location>
</feature>
<dbReference type="Proteomes" id="UP001589716">
    <property type="component" value="Unassembled WGS sequence"/>
</dbReference>
<evidence type="ECO:0000313" key="6">
    <source>
        <dbReference type="Proteomes" id="UP001589716"/>
    </source>
</evidence>
<organism evidence="5 6">
    <name type="scientific">Streptomyces roseoviridis</name>
    <dbReference type="NCBI Taxonomy" id="67361"/>
    <lineage>
        <taxon>Bacteria</taxon>
        <taxon>Bacillati</taxon>
        <taxon>Actinomycetota</taxon>
        <taxon>Actinomycetes</taxon>
        <taxon>Kitasatosporales</taxon>
        <taxon>Streptomycetaceae</taxon>
        <taxon>Streptomyces</taxon>
    </lineage>
</organism>
<dbReference type="EMBL" id="JBHMCT010000005">
    <property type="protein sequence ID" value="MFB9553453.1"/>
    <property type="molecule type" value="Genomic_DNA"/>
</dbReference>